<dbReference type="Proteomes" id="UP000027466">
    <property type="component" value="Unassembled WGS sequence"/>
</dbReference>
<sequence>MELATKRSKAVKNTDLRALVNGQYAGDPKALINLLAADLLKGVSDELHTQLADADTQLFVSKPVRKVLEARLAELLMRDSAESVSARRKTLPVTKLSPEEVIARTGMSKTTLYRADHTKLYSVVPPGMKNRRTYPAWQFVGDVPSQLPRVLEVLNRKSRIQVNTFLVSEQVALNELSPAEVVAGLPFEDRSTIAPEQSRMLSLPDKVRLDKVIALARMEVADQD</sequence>
<comment type="caution">
    <text evidence="1">The sequence shown here is derived from an EMBL/GenBank/DDBJ whole genome shotgun (WGS) entry which is preliminary data.</text>
</comment>
<protein>
    <recommendedName>
        <fullName evidence="3">DNA-binding protein</fullName>
    </recommendedName>
</protein>
<organism evidence="1 2">
    <name type="scientific">Caballeronia glathei</name>
    <dbReference type="NCBI Taxonomy" id="60547"/>
    <lineage>
        <taxon>Bacteria</taxon>
        <taxon>Pseudomonadati</taxon>
        <taxon>Pseudomonadota</taxon>
        <taxon>Betaproteobacteria</taxon>
        <taxon>Burkholderiales</taxon>
        <taxon>Burkholderiaceae</taxon>
        <taxon>Caballeronia</taxon>
    </lineage>
</organism>
<dbReference type="EMBL" id="JFHC01000187">
    <property type="protein sequence ID" value="KDR37614.1"/>
    <property type="molecule type" value="Genomic_DNA"/>
</dbReference>
<dbReference type="AlphaFoldDB" id="A0A069PCT8"/>
<dbReference type="RefSeq" id="WP_051673098.1">
    <property type="nucleotide sequence ID" value="NZ_CADFFX010000027.1"/>
</dbReference>
<gene>
    <name evidence="1" type="ORF">BG61_10925</name>
</gene>
<reference evidence="1 2" key="1">
    <citation type="submission" date="2014-03" db="EMBL/GenBank/DDBJ databases">
        <title>Draft Genome Sequences of Four Burkholderia Strains.</title>
        <authorList>
            <person name="Liu X.Y."/>
            <person name="Li C.X."/>
            <person name="Xu J.H."/>
        </authorList>
    </citation>
    <scope>NUCLEOTIDE SEQUENCE [LARGE SCALE GENOMIC DNA]</scope>
    <source>
        <strain evidence="1 2">DSM 50014</strain>
    </source>
</reference>
<proteinExistence type="predicted"/>
<name>A0A069PCT8_9BURK</name>
<accession>A0A069PCT8</accession>
<evidence type="ECO:0000313" key="2">
    <source>
        <dbReference type="Proteomes" id="UP000027466"/>
    </source>
</evidence>
<evidence type="ECO:0000313" key="1">
    <source>
        <dbReference type="EMBL" id="KDR37614.1"/>
    </source>
</evidence>
<evidence type="ECO:0008006" key="3">
    <source>
        <dbReference type="Google" id="ProtNLM"/>
    </source>
</evidence>
<keyword evidence="2" id="KW-1185">Reference proteome</keyword>